<dbReference type="InterPro" id="IPR011256">
    <property type="entry name" value="Reg_factor_effector_dom_sf"/>
</dbReference>
<dbReference type="Pfam" id="PF06445">
    <property type="entry name" value="GyrI-like"/>
    <property type="match status" value="1"/>
</dbReference>
<dbReference type="Proteomes" id="UP000177082">
    <property type="component" value="Unassembled WGS sequence"/>
</dbReference>
<proteinExistence type="predicted"/>
<sequence>MNYSKLENSKDYLNFLRYQYSPKPGKIQELELPKRHYLTFDGKGEPKTEPFQLAIQCLYATAYTLKMGLKFGKIEKPADYFDYKVAPLEGLWWYKDGKFRMGSDLKNILWKLVILVPAFIGKDDMETAKIHAKEKKKELAIERIAFETFEAKKVIQTMHIGPYNKEEETVKLLLDYAKEKGLKITGKHHEIYMSDPRRTPETKLKTIIRYAVN</sequence>
<gene>
    <name evidence="2" type="ORF">A2961_00450</name>
</gene>
<feature type="domain" description="GyrI-like small molecule binding" evidence="1">
    <location>
        <begin position="141"/>
        <end position="208"/>
    </location>
</feature>
<dbReference type="PIRSF" id="PIRSF031644">
    <property type="entry name" value="UCP031644"/>
    <property type="match status" value="1"/>
</dbReference>
<organism evidence="2 3">
    <name type="scientific">Candidatus Woesebacteria bacterium RIFCSPLOWO2_01_FULL_39_21</name>
    <dbReference type="NCBI Taxonomy" id="1802519"/>
    <lineage>
        <taxon>Bacteria</taxon>
        <taxon>Candidatus Woeseibacteriota</taxon>
    </lineage>
</organism>
<evidence type="ECO:0000259" key="1">
    <source>
        <dbReference type="Pfam" id="PF06445"/>
    </source>
</evidence>
<dbReference type="AlphaFoldDB" id="A0A1F8BAU8"/>
<evidence type="ECO:0000313" key="2">
    <source>
        <dbReference type="EMBL" id="OGM61174.1"/>
    </source>
</evidence>
<protein>
    <recommendedName>
        <fullName evidence="1">GyrI-like small molecule binding domain-containing protein</fullName>
    </recommendedName>
</protein>
<dbReference type="InterPro" id="IPR029442">
    <property type="entry name" value="GyrI-like"/>
</dbReference>
<dbReference type="SUPFAM" id="SSF55136">
    <property type="entry name" value="Probable bacterial effector-binding domain"/>
    <property type="match status" value="1"/>
</dbReference>
<dbReference type="EMBL" id="MGHF01000045">
    <property type="protein sequence ID" value="OGM61174.1"/>
    <property type="molecule type" value="Genomic_DNA"/>
</dbReference>
<name>A0A1F8BAU8_9BACT</name>
<reference evidence="2 3" key="1">
    <citation type="journal article" date="2016" name="Nat. Commun.">
        <title>Thousands of microbial genomes shed light on interconnected biogeochemical processes in an aquifer system.</title>
        <authorList>
            <person name="Anantharaman K."/>
            <person name="Brown C.T."/>
            <person name="Hug L.A."/>
            <person name="Sharon I."/>
            <person name="Castelle C.J."/>
            <person name="Probst A.J."/>
            <person name="Thomas B.C."/>
            <person name="Singh A."/>
            <person name="Wilkins M.J."/>
            <person name="Karaoz U."/>
            <person name="Brodie E.L."/>
            <person name="Williams K.H."/>
            <person name="Hubbard S.S."/>
            <person name="Banfield J.F."/>
        </authorList>
    </citation>
    <scope>NUCLEOTIDE SEQUENCE [LARGE SCALE GENOMIC DNA]</scope>
</reference>
<comment type="caution">
    <text evidence="2">The sequence shown here is derived from an EMBL/GenBank/DDBJ whole genome shotgun (WGS) entry which is preliminary data.</text>
</comment>
<dbReference type="InterPro" id="IPR008319">
    <property type="entry name" value="GyrI-like_CCH_Lin2189-like"/>
</dbReference>
<accession>A0A1F8BAU8</accession>
<dbReference type="Gene3D" id="3.20.80.10">
    <property type="entry name" value="Regulatory factor, effector binding domain"/>
    <property type="match status" value="1"/>
</dbReference>
<dbReference type="STRING" id="1802519.A2961_00450"/>
<evidence type="ECO:0000313" key="3">
    <source>
        <dbReference type="Proteomes" id="UP000177082"/>
    </source>
</evidence>